<evidence type="ECO:0000256" key="6">
    <source>
        <dbReference type="ARBA" id="ARBA00023136"/>
    </source>
</evidence>
<evidence type="ECO:0000259" key="9">
    <source>
        <dbReference type="Pfam" id="PF13807"/>
    </source>
</evidence>
<feature type="domain" description="Polysaccharide chain length determinant N-terminal" evidence="8">
    <location>
        <begin position="2"/>
        <end position="93"/>
    </location>
</feature>
<evidence type="ECO:0000256" key="3">
    <source>
        <dbReference type="ARBA" id="ARBA00022475"/>
    </source>
</evidence>
<dbReference type="Pfam" id="PF13807">
    <property type="entry name" value="GNVR"/>
    <property type="match status" value="1"/>
</dbReference>
<dbReference type="Proteomes" id="UP001597079">
    <property type="component" value="Unassembled WGS sequence"/>
</dbReference>
<evidence type="ECO:0000256" key="2">
    <source>
        <dbReference type="ARBA" id="ARBA00006683"/>
    </source>
</evidence>
<protein>
    <submittedName>
        <fullName evidence="10">YveK family protein</fullName>
    </submittedName>
</protein>
<dbReference type="InterPro" id="IPR050445">
    <property type="entry name" value="Bact_polysacc_biosynth/exp"/>
</dbReference>
<sequence length="227" mass="25199">MEEIELRQYWVIIRRRWIMVVAIPLIAMIISAIFSFYIIQPQYVASTTLLVNQELTDNEGLQLSNIQANQALVNTYSAIIESSTVESTVIQQLNLPYSTGQLNSMISVSSPTQSQVIDLSVYGPNQAQAAQIANALATAFQSKAQKLMNVQNIQIVDKAAPAAYPSPVSPNKKLNIAIALILGLLVSIGLAFLMEYLDNRLRKEEDVERYLNLPVLGTIPDYTIENK</sequence>
<organism evidence="10 11">
    <name type="scientific">Alicyclobacillus fodiniaquatilis</name>
    <dbReference type="NCBI Taxonomy" id="1661150"/>
    <lineage>
        <taxon>Bacteria</taxon>
        <taxon>Bacillati</taxon>
        <taxon>Bacillota</taxon>
        <taxon>Bacilli</taxon>
        <taxon>Bacillales</taxon>
        <taxon>Alicyclobacillaceae</taxon>
        <taxon>Alicyclobacillus</taxon>
    </lineage>
</organism>
<evidence type="ECO:0000256" key="7">
    <source>
        <dbReference type="SAM" id="Phobius"/>
    </source>
</evidence>
<accession>A0ABW4JFU3</accession>
<dbReference type="Pfam" id="PF02706">
    <property type="entry name" value="Wzz"/>
    <property type="match status" value="1"/>
</dbReference>
<comment type="subcellular location">
    <subcellularLocation>
        <location evidence="1">Cell membrane</location>
        <topology evidence="1">Multi-pass membrane protein</topology>
    </subcellularLocation>
</comment>
<comment type="similarity">
    <text evidence="2">Belongs to the CpsC/CapA family.</text>
</comment>
<reference evidence="11" key="1">
    <citation type="journal article" date="2019" name="Int. J. Syst. Evol. Microbiol.">
        <title>The Global Catalogue of Microorganisms (GCM) 10K type strain sequencing project: providing services to taxonomists for standard genome sequencing and annotation.</title>
        <authorList>
            <consortium name="The Broad Institute Genomics Platform"/>
            <consortium name="The Broad Institute Genome Sequencing Center for Infectious Disease"/>
            <person name="Wu L."/>
            <person name="Ma J."/>
        </authorList>
    </citation>
    <scope>NUCLEOTIDE SEQUENCE [LARGE SCALE GENOMIC DNA]</scope>
    <source>
        <strain evidence="11">CGMCC 1.12286</strain>
    </source>
</reference>
<dbReference type="EMBL" id="JBHUCX010000018">
    <property type="protein sequence ID" value="MFD1674198.1"/>
    <property type="molecule type" value="Genomic_DNA"/>
</dbReference>
<feature type="transmembrane region" description="Helical" evidence="7">
    <location>
        <begin position="174"/>
        <end position="193"/>
    </location>
</feature>
<evidence type="ECO:0000256" key="4">
    <source>
        <dbReference type="ARBA" id="ARBA00022692"/>
    </source>
</evidence>
<evidence type="ECO:0000313" key="10">
    <source>
        <dbReference type="EMBL" id="MFD1674198.1"/>
    </source>
</evidence>
<keyword evidence="4 7" id="KW-0812">Transmembrane</keyword>
<keyword evidence="5 7" id="KW-1133">Transmembrane helix</keyword>
<name>A0ABW4JFU3_9BACL</name>
<dbReference type="InterPro" id="IPR032807">
    <property type="entry name" value="GNVR"/>
</dbReference>
<gene>
    <name evidence="10" type="ORF">ACFSB2_05655</name>
</gene>
<evidence type="ECO:0000259" key="8">
    <source>
        <dbReference type="Pfam" id="PF02706"/>
    </source>
</evidence>
<keyword evidence="6 7" id="KW-0472">Membrane</keyword>
<feature type="domain" description="Tyrosine-protein kinase G-rich" evidence="9">
    <location>
        <begin position="135"/>
        <end position="193"/>
    </location>
</feature>
<dbReference type="RefSeq" id="WP_377942040.1">
    <property type="nucleotide sequence ID" value="NZ_JBHUCX010000018.1"/>
</dbReference>
<evidence type="ECO:0000256" key="1">
    <source>
        <dbReference type="ARBA" id="ARBA00004651"/>
    </source>
</evidence>
<evidence type="ECO:0000313" key="11">
    <source>
        <dbReference type="Proteomes" id="UP001597079"/>
    </source>
</evidence>
<feature type="transmembrane region" description="Helical" evidence="7">
    <location>
        <begin position="17"/>
        <end position="39"/>
    </location>
</feature>
<dbReference type="PANTHER" id="PTHR32309">
    <property type="entry name" value="TYROSINE-PROTEIN KINASE"/>
    <property type="match status" value="1"/>
</dbReference>
<comment type="caution">
    <text evidence="10">The sequence shown here is derived from an EMBL/GenBank/DDBJ whole genome shotgun (WGS) entry which is preliminary data.</text>
</comment>
<dbReference type="InterPro" id="IPR003856">
    <property type="entry name" value="LPS_length_determ_N"/>
</dbReference>
<dbReference type="PANTHER" id="PTHR32309:SF13">
    <property type="entry name" value="FERRIC ENTEROBACTIN TRANSPORT PROTEIN FEPE"/>
    <property type="match status" value="1"/>
</dbReference>
<keyword evidence="11" id="KW-1185">Reference proteome</keyword>
<keyword evidence="3" id="KW-1003">Cell membrane</keyword>
<evidence type="ECO:0000256" key="5">
    <source>
        <dbReference type="ARBA" id="ARBA00022989"/>
    </source>
</evidence>
<proteinExistence type="inferred from homology"/>